<evidence type="ECO:0000313" key="10">
    <source>
        <dbReference type="EMBL" id="SFO58298.1"/>
    </source>
</evidence>
<gene>
    <name evidence="9" type="primary">pucL</name>
    <name evidence="9" type="ORF">G3I59_40925</name>
    <name evidence="10" type="ORF">SAMN05421854_102396</name>
</gene>
<evidence type="ECO:0000313" key="9">
    <source>
        <dbReference type="EMBL" id="NEC61795.1"/>
    </source>
</evidence>
<dbReference type="GO" id="GO:0004846">
    <property type="term" value="F:urate oxidase activity"/>
    <property type="evidence" value="ECO:0007669"/>
    <property type="project" value="UniProtKB-EC"/>
</dbReference>
<comment type="catalytic activity">
    <reaction evidence="5 8">
        <text>urate + O2 + H2O = 5-hydroxyisourate + H2O2</text>
        <dbReference type="Rhea" id="RHEA:21368"/>
        <dbReference type="ChEBI" id="CHEBI:15377"/>
        <dbReference type="ChEBI" id="CHEBI:15379"/>
        <dbReference type="ChEBI" id="CHEBI:16240"/>
        <dbReference type="ChEBI" id="CHEBI:17775"/>
        <dbReference type="ChEBI" id="CHEBI:18072"/>
        <dbReference type="EC" id="1.7.3.3"/>
    </reaction>
</comment>
<evidence type="ECO:0000256" key="1">
    <source>
        <dbReference type="ARBA" id="ARBA00004831"/>
    </source>
</evidence>
<evidence type="ECO:0000313" key="12">
    <source>
        <dbReference type="Proteomes" id="UP000470404"/>
    </source>
</evidence>
<dbReference type="OrthoDB" id="9809009at2"/>
<accession>A0A1I5ICF0</accession>
<dbReference type="Proteomes" id="UP000199137">
    <property type="component" value="Unassembled WGS sequence"/>
</dbReference>
<evidence type="ECO:0000313" key="11">
    <source>
        <dbReference type="Proteomes" id="UP000199137"/>
    </source>
</evidence>
<feature type="binding site" evidence="7">
    <location>
        <position position="246"/>
    </location>
    <ligand>
        <name>5-hydroxyisourate</name>
        <dbReference type="ChEBI" id="CHEBI:18072"/>
    </ligand>
</feature>
<feature type="binding site" evidence="7">
    <location>
        <position position="60"/>
    </location>
    <ligand>
        <name>urate</name>
        <dbReference type="ChEBI" id="CHEBI:17775"/>
    </ligand>
</feature>
<dbReference type="PANTHER" id="PTHR42874:SF1">
    <property type="entry name" value="URICASE"/>
    <property type="match status" value="1"/>
</dbReference>
<feature type="binding site" evidence="7">
    <location>
        <position position="177"/>
    </location>
    <ligand>
        <name>urate</name>
        <dbReference type="ChEBI" id="CHEBI:17775"/>
    </ligand>
</feature>
<dbReference type="RefSeq" id="WP_067580379.1">
    <property type="nucleotide sequence ID" value="NZ_FOWC01000002.1"/>
</dbReference>
<dbReference type="UniPathway" id="UPA00394">
    <property type="reaction ID" value="UER00650"/>
</dbReference>
<comment type="pathway">
    <text evidence="1 5">Purine metabolism; urate degradation; (S)-allantoin from urate: step 1/3.</text>
</comment>
<dbReference type="GO" id="GO:0019628">
    <property type="term" value="P:urate catabolic process"/>
    <property type="evidence" value="ECO:0007669"/>
    <property type="project" value="UniProtKB-UniPathway"/>
</dbReference>
<dbReference type="EC" id="1.7.3.3" evidence="5 8"/>
<dbReference type="STRING" id="112413.SAMN05421854_102396"/>
<dbReference type="EMBL" id="FOWC01000002">
    <property type="protein sequence ID" value="SFO58298.1"/>
    <property type="molecule type" value="Genomic_DNA"/>
</dbReference>
<evidence type="ECO:0000256" key="6">
    <source>
        <dbReference type="PIRSR" id="PIRSR000241-1"/>
    </source>
</evidence>
<dbReference type="Proteomes" id="UP000470404">
    <property type="component" value="Unassembled WGS sequence"/>
</dbReference>
<feature type="active site" description="Charge relay system" evidence="6">
    <location>
        <position position="12"/>
    </location>
</feature>
<dbReference type="GO" id="GO:0006144">
    <property type="term" value="P:purine nucleobase metabolic process"/>
    <property type="evidence" value="ECO:0007669"/>
    <property type="project" value="UniProtKB-KW"/>
</dbReference>
<dbReference type="PANTHER" id="PTHR42874">
    <property type="entry name" value="URICASE"/>
    <property type="match status" value="1"/>
</dbReference>
<feature type="binding site" evidence="7">
    <location>
        <position position="61"/>
    </location>
    <ligand>
        <name>5-hydroxyisourate</name>
        <dbReference type="ChEBI" id="CHEBI:18072"/>
    </ligand>
</feature>
<keyword evidence="12" id="KW-1185">Reference proteome</keyword>
<evidence type="ECO:0000256" key="8">
    <source>
        <dbReference type="RuleBase" id="RU004455"/>
    </source>
</evidence>
<name>A0A1I5ICF0_9PSEU</name>
<reference evidence="10 11" key="1">
    <citation type="submission" date="2016-10" db="EMBL/GenBank/DDBJ databases">
        <authorList>
            <person name="de Groot N.N."/>
        </authorList>
    </citation>
    <scope>NUCLEOTIDE SEQUENCE [LARGE SCALE GENOMIC DNA]</scope>
    <source>
        <strain evidence="10 11">DSM 44637</strain>
    </source>
</reference>
<evidence type="ECO:0000256" key="4">
    <source>
        <dbReference type="ARBA" id="ARBA00023002"/>
    </source>
</evidence>
<sequence>MAIVLGDNRYGKAENRLVRIDREGSAGGEHRITDLTVSVSLSGDMSDTHLTGANDKVLATDTQKNTVFAFARDGIGEIEDFALRLARHFVSTQESIHAARVGVVAHPWERLRVGGRPAHHSFARSGAGTRTTRVTYDGERAWVLGGVEDLTVLNSTGSEFWGFPRDEYTTLAEVKDRILATAVSATWRYSVEETDWAHAHETALATLLDAFGGTHSQSLQQTLYAMGQAVLEAVPEIAEIRFALPNKHHFLVDLQPFGLDNPGEVFYAADRPYGLIEGTVLRDDAPPAGPAWS</sequence>
<protein>
    <recommendedName>
        <fullName evidence="5 8">Uricase</fullName>
        <ecNumber evidence="5 8">1.7.3.3</ecNumber>
    </recommendedName>
    <alternativeName>
        <fullName evidence="5">Urate oxidase</fullName>
    </alternativeName>
</protein>
<organism evidence="10 11">
    <name type="scientific">Amycolatopsis rubida</name>
    <dbReference type="NCBI Taxonomy" id="112413"/>
    <lineage>
        <taxon>Bacteria</taxon>
        <taxon>Bacillati</taxon>
        <taxon>Actinomycetota</taxon>
        <taxon>Actinomycetes</taxon>
        <taxon>Pseudonocardiales</taxon>
        <taxon>Pseudonocardiaceae</taxon>
        <taxon>Amycolatopsis</taxon>
    </lineage>
</organism>
<feature type="binding site" evidence="7">
    <location>
        <position position="160"/>
    </location>
    <ligand>
        <name>urate</name>
        <dbReference type="ChEBI" id="CHEBI:17775"/>
    </ligand>
</feature>
<feature type="active site" description="Charge relay system" evidence="6">
    <location>
        <position position="248"/>
    </location>
</feature>
<feature type="binding site" evidence="7">
    <location>
        <position position="61"/>
    </location>
    <ligand>
        <name>urate</name>
        <dbReference type="ChEBI" id="CHEBI:17775"/>
    </ligand>
</feature>
<evidence type="ECO:0000256" key="7">
    <source>
        <dbReference type="PIRSR" id="PIRSR000241-2"/>
    </source>
</evidence>
<dbReference type="EMBL" id="JAAGNC010000201">
    <property type="protein sequence ID" value="NEC61795.1"/>
    <property type="molecule type" value="Genomic_DNA"/>
</dbReference>
<dbReference type="SUPFAM" id="SSF55620">
    <property type="entry name" value="Tetrahydrobiopterin biosynthesis enzymes-like"/>
    <property type="match status" value="2"/>
</dbReference>
<feature type="binding site" evidence="7">
    <location>
        <position position="220"/>
    </location>
    <ligand>
        <name>urate</name>
        <dbReference type="ChEBI" id="CHEBI:17775"/>
    </ligand>
</feature>
<dbReference type="Gene3D" id="3.10.270.10">
    <property type="entry name" value="Urate Oxidase"/>
    <property type="match status" value="1"/>
</dbReference>
<feature type="binding site" evidence="7">
    <location>
        <position position="246"/>
    </location>
    <ligand>
        <name>O2</name>
        <dbReference type="ChEBI" id="CHEBI:15379"/>
    </ligand>
</feature>
<evidence type="ECO:0000256" key="3">
    <source>
        <dbReference type="ARBA" id="ARBA00022631"/>
    </source>
</evidence>
<feature type="binding site" evidence="7">
    <location>
        <position position="60"/>
    </location>
    <ligand>
        <name>5-hydroxyisourate</name>
        <dbReference type="ChEBI" id="CHEBI:18072"/>
    </ligand>
</feature>
<proteinExistence type="inferred from homology"/>
<comment type="function">
    <text evidence="5 8">Catalyzes the oxidation of uric acid to 5-hydroxyisourate, which is further processed to form (S)-allantoin.</text>
</comment>
<keyword evidence="3 5" id="KW-0659">Purine metabolism</keyword>
<dbReference type="PIRSF" id="PIRSF000241">
    <property type="entry name" value="Urate_oxidase"/>
    <property type="match status" value="1"/>
</dbReference>
<dbReference type="NCBIfam" id="TIGR03383">
    <property type="entry name" value="urate_oxi"/>
    <property type="match status" value="1"/>
</dbReference>
<feature type="active site" description="Charge relay system" evidence="6">
    <location>
        <position position="60"/>
    </location>
</feature>
<evidence type="ECO:0000256" key="5">
    <source>
        <dbReference type="PIRNR" id="PIRNR000241"/>
    </source>
</evidence>
<evidence type="ECO:0000256" key="2">
    <source>
        <dbReference type="ARBA" id="ARBA00009760"/>
    </source>
</evidence>
<dbReference type="AlphaFoldDB" id="A0A1I5ICF0"/>
<feature type="binding site" evidence="7">
    <location>
        <position position="60"/>
    </location>
    <ligand>
        <name>O2</name>
        <dbReference type="ChEBI" id="CHEBI:15379"/>
    </ligand>
</feature>
<keyword evidence="4 5" id="KW-0560">Oxidoreductase</keyword>
<feature type="binding site" evidence="7">
    <location>
        <position position="246"/>
    </location>
    <ligand>
        <name>urate</name>
        <dbReference type="ChEBI" id="CHEBI:17775"/>
    </ligand>
</feature>
<feature type="binding site" evidence="7">
    <location>
        <position position="220"/>
    </location>
    <ligand>
        <name>5-hydroxyisourate</name>
        <dbReference type="ChEBI" id="CHEBI:18072"/>
    </ligand>
</feature>
<dbReference type="Pfam" id="PF01014">
    <property type="entry name" value="Uricase"/>
    <property type="match status" value="2"/>
</dbReference>
<comment type="similarity">
    <text evidence="2 5 8">Belongs to the uricase family.</text>
</comment>
<dbReference type="PRINTS" id="PR00093">
    <property type="entry name" value="URICASE"/>
</dbReference>
<reference evidence="9 12" key="2">
    <citation type="submission" date="2020-01" db="EMBL/GenBank/DDBJ databases">
        <title>Insect and environment-associated Actinomycetes.</title>
        <authorList>
            <person name="Currrie C."/>
            <person name="Chevrette M."/>
            <person name="Carlson C."/>
            <person name="Stubbendieck R."/>
            <person name="Wendt-Pienkowski E."/>
        </authorList>
    </citation>
    <scope>NUCLEOTIDE SEQUENCE [LARGE SCALE GENOMIC DNA]</scope>
    <source>
        <strain evidence="9 12">SID8386</strain>
    </source>
</reference>
<dbReference type="InterPro" id="IPR002042">
    <property type="entry name" value="Uricase"/>
</dbReference>